<proteinExistence type="predicted"/>
<protein>
    <recommendedName>
        <fullName evidence="3">SGNH/GDSL hydrolase family protein</fullName>
    </recommendedName>
</protein>
<keyword evidence="2" id="KW-1185">Reference proteome</keyword>
<dbReference type="Gene3D" id="3.40.50.1110">
    <property type="entry name" value="SGNH hydrolase"/>
    <property type="match status" value="1"/>
</dbReference>
<dbReference type="AlphaFoldDB" id="A0A1M5PSB6"/>
<accession>A0A1M5PSB6</accession>
<dbReference type="GeneID" id="89509184"/>
<dbReference type="Proteomes" id="UP000184278">
    <property type="component" value="Unassembled WGS sequence"/>
</dbReference>
<reference evidence="2" key="1">
    <citation type="submission" date="2016-11" db="EMBL/GenBank/DDBJ databases">
        <authorList>
            <person name="Varghese N."/>
            <person name="Submissions S."/>
        </authorList>
    </citation>
    <scope>NUCLEOTIDE SEQUENCE [LARGE SCALE GENOMIC DNA]</scope>
    <source>
        <strain evidence="2">DSM 3071</strain>
    </source>
</reference>
<dbReference type="RefSeq" id="WP_073384594.1">
    <property type="nucleotide sequence ID" value="NZ_FQXK01000003.1"/>
</dbReference>
<sequence>MKILFIGNSHTYMNDMPELTRQMIELATGETAEVFMLAYSARSLKWHMGEEYFSERFNILHGGYDYLVIQEQAHPMTDESDTITYTDRLVELCKKVNTKPIIFETWAEKAKPENQAEMNRRYTELAKKENALLAPIGEIWTEVSSELKDRADADLYWRDGAHASAVGDYLIAMALTKLITGKLPPEDFVKSYDFTRPDTDWFPVKENVDEEIVEIPSDVSKVIRKYVEEKIR</sequence>
<evidence type="ECO:0008006" key="3">
    <source>
        <dbReference type="Google" id="ProtNLM"/>
    </source>
</evidence>
<organism evidence="1 2">
    <name type="scientific">Butyrivibrio fibrisolvens DSM 3071</name>
    <dbReference type="NCBI Taxonomy" id="1121131"/>
    <lineage>
        <taxon>Bacteria</taxon>
        <taxon>Bacillati</taxon>
        <taxon>Bacillota</taxon>
        <taxon>Clostridia</taxon>
        <taxon>Lachnospirales</taxon>
        <taxon>Lachnospiraceae</taxon>
        <taxon>Butyrivibrio</taxon>
    </lineage>
</organism>
<dbReference type="STRING" id="1121131.SAMN02745229_00078"/>
<dbReference type="SUPFAM" id="SSF52266">
    <property type="entry name" value="SGNH hydrolase"/>
    <property type="match status" value="1"/>
</dbReference>
<dbReference type="EMBL" id="FQXK01000003">
    <property type="protein sequence ID" value="SHH04531.1"/>
    <property type="molecule type" value="Genomic_DNA"/>
</dbReference>
<gene>
    <name evidence="1" type="ORF">SAMN02745229_00078</name>
</gene>
<evidence type="ECO:0000313" key="1">
    <source>
        <dbReference type="EMBL" id="SHH04531.1"/>
    </source>
</evidence>
<dbReference type="OrthoDB" id="7443339at2"/>
<evidence type="ECO:0000313" key="2">
    <source>
        <dbReference type="Proteomes" id="UP000184278"/>
    </source>
</evidence>
<name>A0A1M5PSB6_BUTFI</name>
<dbReference type="InterPro" id="IPR036514">
    <property type="entry name" value="SGNH_hydro_sf"/>
</dbReference>